<keyword evidence="1" id="KW-1185">Reference proteome</keyword>
<reference evidence="1" key="1">
    <citation type="submission" date="2012-09" db="EMBL/GenBank/DDBJ databases">
        <authorList>
            <person name="Martin A.A."/>
        </authorList>
    </citation>
    <scope>NUCLEOTIDE SEQUENCE</scope>
</reference>
<evidence type="ECO:0000313" key="1">
    <source>
        <dbReference type="Proteomes" id="UP000035642"/>
    </source>
</evidence>
<reference evidence="2" key="2">
    <citation type="submission" date="2016-04" db="UniProtKB">
        <authorList>
            <consortium name="WormBaseParasite"/>
        </authorList>
    </citation>
    <scope>IDENTIFICATION</scope>
</reference>
<evidence type="ECO:0000313" key="2">
    <source>
        <dbReference type="WBParaSite" id="ACAC_0001155001-mRNA-1"/>
    </source>
</evidence>
<proteinExistence type="predicted"/>
<sequence length="368" mass="41335">MPRVQNLVKIVSFKMIYSVKIGMRLSLDPDTREAVVMLTNRLICRCSIRTGENKTFMIDNDITPDELRQCSDFYLLADNIAVLLTYNVENYHFSQYVLLLNDITENATLIMKRTTTLPALNSGLTVGNTGMGLLDEGFLMVTGYTGPEGIHRQVVGHLIAADPLNASVFPNQDITLMIRQFERFLVNHDEDLGIFPSGILAEKNGLVFLLKKYGTNLIRKKKKELLEFMIEDKVEAGKYIHVTFNFSSEFDLFESTLVGRASFASKIKCVLPSGHILLRPSMIPVTAPPPTFNMYGLDMNSFKFKQVPIKPKLHSNENSLISYPLAIDCDRSGGVITAELGSSLKNFPAFEKSPLIRRSVGQLNWELL</sequence>
<dbReference type="WBParaSite" id="ACAC_0001155001-mRNA-1">
    <property type="protein sequence ID" value="ACAC_0001155001-mRNA-1"/>
    <property type="gene ID" value="ACAC_0001155001"/>
</dbReference>
<dbReference type="Proteomes" id="UP000035642">
    <property type="component" value="Unassembled WGS sequence"/>
</dbReference>
<organism evidence="1 2">
    <name type="scientific">Angiostrongylus cantonensis</name>
    <name type="common">Rat lungworm</name>
    <dbReference type="NCBI Taxonomy" id="6313"/>
    <lineage>
        <taxon>Eukaryota</taxon>
        <taxon>Metazoa</taxon>
        <taxon>Ecdysozoa</taxon>
        <taxon>Nematoda</taxon>
        <taxon>Chromadorea</taxon>
        <taxon>Rhabditida</taxon>
        <taxon>Rhabditina</taxon>
        <taxon>Rhabditomorpha</taxon>
        <taxon>Strongyloidea</taxon>
        <taxon>Metastrongylidae</taxon>
        <taxon>Angiostrongylus</taxon>
    </lineage>
</organism>
<dbReference type="STRING" id="6313.A0A158PBW5"/>
<name>A0A158PBW5_ANGCA</name>
<dbReference type="AlphaFoldDB" id="A0A158PBW5"/>
<protein>
    <submittedName>
        <fullName evidence="2">DNA damage-binding protein 1</fullName>
    </submittedName>
</protein>
<accession>A0A158PBW5</accession>